<sequence>MFLVDKLINVSDSCSVCPTVLHSLKYFFTGSSGVPNFPEYVSVGLVDDVQTDYYDSITQRAVPKQDWMEKVTGYLPNYWDRETQRCQNDQQVFKANIDIAKRRFNQTGGVHIVQVMYGCEWDDETGVTNGFNQHGYDGEDFVAFDLKTKTWIAPTPQAVITKHKWDGLPGRTEGLKNYLTQICVDWLKKYVNYGRSTLLRTELPSVSLLQKTPSSPVTCHASGFYPNKIMLFWRRDEEELHEDIDHGEILHNHDGTFQKSVDLDVSSVKPEDWGRYSCVFQLSGVEKDIVTKLDPKVIKTNWGRTEIKPETEIKQFPTVVVLGTVVGLLVLVVICITAVFICRERNNGERRVSFFNTIQFLIVNTPACDTLSTVCVL</sequence>
<feature type="transmembrane region" description="Helical" evidence="3">
    <location>
        <begin position="319"/>
        <end position="341"/>
    </location>
</feature>
<reference evidence="5" key="2">
    <citation type="submission" date="2025-08" db="UniProtKB">
        <authorList>
            <consortium name="Ensembl"/>
        </authorList>
    </citation>
    <scope>IDENTIFICATION</scope>
</reference>
<proteinExistence type="inferred from homology"/>
<dbReference type="InParanoid" id="A0A668ADV1"/>
<organism evidence="5 6">
    <name type="scientific">Myripristis murdjan</name>
    <name type="common">pinecone soldierfish</name>
    <dbReference type="NCBI Taxonomy" id="586833"/>
    <lineage>
        <taxon>Eukaryota</taxon>
        <taxon>Metazoa</taxon>
        <taxon>Chordata</taxon>
        <taxon>Craniata</taxon>
        <taxon>Vertebrata</taxon>
        <taxon>Euteleostomi</taxon>
        <taxon>Actinopterygii</taxon>
        <taxon>Neopterygii</taxon>
        <taxon>Teleostei</taxon>
        <taxon>Neoteleostei</taxon>
        <taxon>Acanthomorphata</taxon>
        <taxon>Holocentriformes</taxon>
        <taxon>Holocentridae</taxon>
        <taxon>Myripristis</taxon>
    </lineage>
</organism>
<name>A0A668ADV1_9TELE</name>
<accession>A0A668ADV1</accession>
<dbReference type="InterPro" id="IPR003597">
    <property type="entry name" value="Ig_C1-set"/>
</dbReference>
<dbReference type="InterPro" id="IPR007110">
    <property type="entry name" value="Ig-like_dom"/>
</dbReference>
<dbReference type="InterPro" id="IPR050208">
    <property type="entry name" value="MHC_class-I_related"/>
</dbReference>
<keyword evidence="3" id="KW-1133">Transmembrane helix</keyword>
<dbReference type="PANTHER" id="PTHR16675">
    <property type="entry name" value="MHC CLASS I-RELATED"/>
    <property type="match status" value="1"/>
</dbReference>
<dbReference type="GO" id="GO:0009897">
    <property type="term" value="C:external side of plasma membrane"/>
    <property type="evidence" value="ECO:0007669"/>
    <property type="project" value="TreeGrafter"/>
</dbReference>
<keyword evidence="1" id="KW-0325">Glycoprotein</keyword>
<dbReference type="Gene3D" id="2.60.40.10">
    <property type="entry name" value="Immunoglobulins"/>
    <property type="match status" value="1"/>
</dbReference>
<dbReference type="InterPro" id="IPR037055">
    <property type="entry name" value="MHC_I-like_Ag-recog_sf"/>
</dbReference>
<keyword evidence="3" id="KW-0812">Transmembrane</keyword>
<dbReference type="Pfam" id="PF07654">
    <property type="entry name" value="C1-set"/>
    <property type="match status" value="1"/>
</dbReference>
<dbReference type="GeneTree" id="ENSGT01120000271828"/>
<dbReference type="InterPro" id="IPR036179">
    <property type="entry name" value="Ig-like_dom_sf"/>
</dbReference>
<dbReference type="CDD" id="cd07698">
    <property type="entry name" value="IgC1_MHC_I_alpha3"/>
    <property type="match status" value="1"/>
</dbReference>
<dbReference type="GO" id="GO:0006955">
    <property type="term" value="P:immune response"/>
    <property type="evidence" value="ECO:0007669"/>
    <property type="project" value="TreeGrafter"/>
</dbReference>
<reference evidence="5" key="1">
    <citation type="submission" date="2019-06" db="EMBL/GenBank/DDBJ databases">
        <authorList>
            <consortium name="Wellcome Sanger Institute Data Sharing"/>
        </authorList>
    </citation>
    <scope>NUCLEOTIDE SEQUENCE [LARGE SCALE GENOMIC DNA]</scope>
</reference>
<dbReference type="PROSITE" id="PS50835">
    <property type="entry name" value="IG_LIKE"/>
    <property type="match status" value="1"/>
</dbReference>
<evidence type="ECO:0000313" key="6">
    <source>
        <dbReference type="Proteomes" id="UP000472263"/>
    </source>
</evidence>
<feature type="domain" description="Ig-like" evidence="4">
    <location>
        <begin position="204"/>
        <end position="290"/>
    </location>
</feature>
<dbReference type="Proteomes" id="UP000472263">
    <property type="component" value="Chromosome 11"/>
</dbReference>
<dbReference type="PRINTS" id="PR01638">
    <property type="entry name" value="MHCCLASSI"/>
</dbReference>
<dbReference type="InterPro" id="IPR011161">
    <property type="entry name" value="MHC_I-like_Ag-recog"/>
</dbReference>
<dbReference type="PANTHER" id="PTHR16675:SF237">
    <property type="entry name" value="MHC CLASS I ANTIGEN TRANSCRIPT VARIANT 1-RELATED"/>
    <property type="match status" value="1"/>
</dbReference>
<keyword evidence="6" id="KW-1185">Reference proteome</keyword>
<dbReference type="SMART" id="SM00407">
    <property type="entry name" value="IGc1"/>
    <property type="match status" value="1"/>
</dbReference>
<reference evidence="5" key="3">
    <citation type="submission" date="2025-09" db="UniProtKB">
        <authorList>
            <consortium name="Ensembl"/>
        </authorList>
    </citation>
    <scope>IDENTIFICATION</scope>
</reference>
<evidence type="ECO:0000256" key="2">
    <source>
        <dbReference type="RuleBase" id="RU004439"/>
    </source>
</evidence>
<dbReference type="Pfam" id="PF00129">
    <property type="entry name" value="MHC_I"/>
    <property type="match status" value="1"/>
</dbReference>
<dbReference type="SUPFAM" id="SSF54452">
    <property type="entry name" value="MHC antigen-recognition domain"/>
    <property type="match status" value="1"/>
</dbReference>
<dbReference type="InterPro" id="IPR013783">
    <property type="entry name" value="Ig-like_fold"/>
</dbReference>
<keyword evidence="3" id="KW-0472">Membrane</keyword>
<dbReference type="Ensembl" id="ENSMMDT00005054024.1">
    <property type="protein sequence ID" value="ENSMMDP00005052995.1"/>
    <property type="gene ID" value="ENSMMDG00005023793.1"/>
</dbReference>
<dbReference type="SUPFAM" id="SSF48726">
    <property type="entry name" value="Immunoglobulin"/>
    <property type="match status" value="1"/>
</dbReference>
<dbReference type="InterPro" id="IPR001039">
    <property type="entry name" value="MHC_I_a_a1/a2"/>
</dbReference>
<dbReference type="Gene3D" id="3.30.500.10">
    <property type="entry name" value="MHC class I-like antigen recognition-like"/>
    <property type="match status" value="1"/>
</dbReference>
<comment type="similarity">
    <text evidence="2">Belongs to the MHC class I family.</text>
</comment>
<dbReference type="InterPro" id="IPR011162">
    <property type="entry name" value="MHC_I/II-like_Ag-recog"/>
</dbReference>
<evidence type="ECO:0000256" key="3">
    <source>
        <dbReference type="SAM" id="Phobius"/>
    </source>
</evidence>
<evidence type="ECO:0000259" key="4">
    <source>
        <dbReference type="PROSITE" id="PS50835"/>
    </source>
</evidence>
<evidence type="ECO:0000256" key="1">
    <source>
        <dbReference type="ARBA" id="ARBA00023180"/>
    </source>
</evidence>
<evidence type="ECO:0000313" key="5">
    <source>
        <dbReference type="Ensembl" id="ENSMMDP00005052995.1"/>
    </source>
</evidence>
<dbReference type="AlphaFoldDB" id="A0A668ADV1"/>
<dbReference type="GO" id="GO:0005615">
    <property type="term" value="C:extracellular space"/>
    <property type="evidence" value="ECO:0007669"/>
    <property type="project" value="TreeGrafter"/>
</dbReference>
<dbReference type="FunFam" id="3.30.500.10:FF:000001">
    <property type="entry name" value="H-2 class I histocompatibility antigen, alpha chain"/>
    <property type="match status" value="1"/>
</dbReference>
<protein>
    <recommendedName>
        <fullName evidence="4">Ig-like domain-containing protein</fullName>
    </recommendedName>
</protein>